<proteinExistence type="predicted"/>
<dbReference type="GeneID" id="54585427"/>
<feature type="coiled-coil region" evidence="1">
    <location>
        <begin position="287"/>
        <end position="321"/>
    </location>
</feature>
<feature type="compositionally biased region" description="Polar residues" evidence="2">
    <location>
        <begin position="189"/>
        <end position="206"/>
    </location>
</feature>
<dbReference type="RefSeq" id="XP_033682851.1">
    <property type="nucleotide sequence ID" value="XM_033832097.1"/>
</dbReference>
<keyword evidence="4" id="KW-1185">Reference proteome</keyword>
<name>A0A6A6ICB5_9PLEO</name>
<protein>
    <submittedName>
        <fullName evidence="3">Uncharacterized protein</fullName>
    </submittedName>
</protein>
<dbReference type="EMBL" id="ML987196">
    <property type="protein sequence ID" value="KAF2247847.1"/>
    <property type="molecule type" value="Genomic_DNA"/>
</dbReference>
<gene>
    <name evidence="3" type="ORF">BU26DRAFT_551305</name>
</gene>
<feature type="region of interest" description="Disordered" evidence="2">
    <location>
        <begin position="142"/>
        <end position="225"/>
    </location>
</feature>
<evidence type="ECO:0000256" key="2">
    <source>
        <dbReference type="SAM" id="MobiDB-lite"/>
    </source>
</evidence>
<dbReference type="OrthoDB" id="303107at2759"/>
<reference evidence="3" key="1">
    <citation type="journal article" date="2020" name="Stud. Mycol.">
        <title>101 Dothideomycetes genomes: a test case for predicting lifestyles and emergence of pathogens.</title>
        <authorList>
            <person name="Haridas S."/>
            <person name="Albert R."/>
            <person name="Binder M."/>
            <person name="Bloem J."/>
            <person name="Labutti K."/>
            <person name="Salamov A."/>
            <person name="Andreopoulos B."/>
            <person name="Baker S."/>
            <person name="Barry K."/>
            <person name="Bills G."/>
            <person name="Bluhm B."/>
            <person name="Cannon C."/>
            <person name="Castanera R."/>
            <person name="Culley D."/>
            <person name="Daum C."/>
            <person name="Ezra D."/>
            <person name="Gonzalez J."/>
            <person name="Henrissat B."/>
            <person name="Kuo A."/>
            <person name="Liang C."/>
            <person name="Lipzen A."/>
            <person name="Lutzoni F."/>
            <person name="Magnuson J."/>
            <person name="Mondo S."/>
            <person name="Nolan M."/>
            <person name="Ohm R."/>
            <person name="Pangilinan J."/>
            <person name="Park H.-J."/>
            <person name="Ramirez L."/>
            <person name="Alfaro M."/>
            <person name="Sun H."/>
            <person name="Tritt A."/>
            <person name="Yoshinaga Y."/>
            <person name="Zwiers L.-H."/>
            <person name="Turgeon B."/>
            <person name="Goodwin S."/>
            <person name="Spatafora J."/>
            <person name="Crous P."/>
            <person name="Grigoriev I."/>
        </authorList>
    </citation>
    <scope>NUCLEOTIDE SEQUENCE</scope>
    <source>
        <strain evidence="3">CBS 122368</strain>
    </source>
</reference>
<evidence type="ECO:0000256" key="1">
    <source>
        <dbReference type="SAM" id="Coils"/>
    </source>
</evidence>
<accession>A0A6A6ICB5</accession>
<keyword evidence="1" id="KW-0175">Coiled coil</keyword>
<organism evidence="3 4">
    <name type="scientific">Trematosphaeria pertusa</name>
    <dbReference type="NCBI Taxonomy" id="390896"/>
    <lineage>
        <taxon>Eukaryota</taxon>
        <taxon>Fungi</taxon>
        <taxon>Dikarya</taxon>
        <taxon>Ascomycota</taxon>
        <taxon>Pezizomycotina</taxon>
        <taxon>Dothideomycetes</taxon>
        <taxon>Pleosporomycetidae</taxon>
        <taxon>Pleosporales</taxon>
        <taxon>Massarineae</taxon>
        <taxon>Trematosphaeriaceae</taxon>
        <taxon>Trematosphaeria</taxon>
    </lineage>
</organism>
<feature type="region of interest" description="Disordered" evidence="2">
    <location>
        <begin position="241"/>
        <end position="279"/>
    </location>
</feature>
<dbReference type="Proteomes" id="UP000800094">
    <property type="component" value="Unassembled WGS sequence"/>
</dbReference>
<evidence type="ECO:0000313" key="3">
    <source>
        <dbReference type="EMBL" id="KAF2247847.1"/>
    </source>
</evidence>
<dbReference type="AlphaFoldDB" id="A0A6A6ICB5"/>
<sequence length="674" mass="76489">MDTPHFDNAEKALLFALLDVHRGKANFFKAIADDMNRHFKTNRFCKELLHAWLSSAACRGRTEDKLREMRERGSDSLRRGTLPKEYFDMANRYRREYGLEGLHPDYMSRRSGILHEKGDRAASQSPSKSLIVKLRTRPRIRIWLRPQTAPTPKRRSSRLQAMRDAHGPEKSGHNQSQQHGNDSPYVPSTEISDNSDQNDFAPSFTRTRACGARIPDTSTTLPVSEDAGPIVIHDDSYFTPTTGHASSTHRERDDQSAMSFHDCFPNTNSSTGAGSDRTDDPALIATNVLLDSECQTLRAEVEILKNQITSQKHVINEYEHKIALESQRNKDFERILKDNLADSLGRILEHMLTRDRERERMAKTFNTVFGSLESREFPRNPSFPVSRQMWTQLRDSIKCTLGAREQFFPKLCVSDLPDALRDELDVLLAEDAGTGEHYAKFLSEAKAWQVMRALVGRLLCSWVFESAYPDFLSVKDGPTRVHEFHLAVCKLLTDDESFKKEELPLKATQCANTILQISLPLFENAAQSTRFWGQEYSSYCPLSGLQSCFMKALEFKISRQLGPMDLRFRIQWISAGTRYDEEWMTCDCESDIARTGREGLKVKLCLFPALIQFEERERRPEAGPAGLASAIVYGQKFSVDITNQQFADCVKEAGLEGAFLVAKATVLLDYGAKV</sequence>
<evidence type="ECO:0000313" key="4">
    <source>
        <dbReference type="Proteomes" id="UP000800094"/>
    </source>
</evidence>
<feature type="compositionally biased region" description="Basic and acidic residues" evidence="2">
    <location>
        <begin position="161"/>
        <end position="172"/>
    </location>
</feature>